<evidence type="ECO:0000313" key="2">
    <source>
        <dbReference type="Proteomes" id="UP000631300"/>
    </source>
</evidence>
<evidence type="ECO:0000313" key="1">
    <source>
        <dbReference type="EMBL" id="GGW78132.1"/>
    </source>
</evidence>
<organism evidence="1 2">
    <name type="scientific">Alteromonas halophila</name>
    <dbReference type="NCBI Taxonomy" id="516698"/>
    <lineage>
        <taxon>Bacteria</taxon>
        <taxon>Pseudomonadati</taxon>
        <taxon>Pseudomonadota</taxon>
        <taxon>Gammaproteobacteria</taxon>
        <taxon>Alteromonadales</taxon>
        <taxon>Alteromonadaceae</taxon>
        <taxon>Alteromonas/Salinimonas group</taxon>
        <taxon>Alteromonas</taxon>
    </lineage>
</organism>
<sequence>MANHVLLNNVDHKALRVRDAHGPDYGDNLMCVPVFPVEARHAQAHYPLMFAKNPDGDYQLVALLGFKKDENLFIENEQWLADYRPLVVEKGPFLIGRNQQDESKLSIHIDLDDARVNENEGQAIFLPHGGNSDYIDNIANVLSTLHQSQDKHREFIARCNALSLIESFVLDIDLEDTGTHRLSGFYTINEEVLRGLNGEQMAELQQHGDLEVIYMILASMSQMRNLVKMKKARLAD</sequence>
<reference evidence="1" key="2">
    <citation type="submission" date="2020-09" db="EMBL/GenBank/DDBJ databases">
        <authorList>
            <person name="Sun Q."/>
            <person name="Kim S."/>
        </authorList>
    </citation>
    <scope>NUCLEOTIDE SEQUENCE</scope>
    <source>
        <strain evidence="1">KCTC 22164</strain>
    </source>
</reference>
<dbReference type="Proteomes" id="UP000631300">
    <property type="component" value="Unassembled WGS sequence"/>
</dbReference>
<name>A0A918JGJ1_9ALTE</name>
<keyword evidence="2" id="KW-1185">Reference proteome</keyword>
<proteinExistence type="predicted"/>
<reference evidence="1" key="1">
    <citation type="journal article" date="2014" name="Int. J. Syst. Evol. Microbiol.">
        <title>Complete genome sequence of Corynebacterium casei LMG S-19264T (=DSM 44701T), isolated from a smear-ripened cheese.</title>
        <authorList>
            <consortium name="US DOE Joint Genome Institute (JGI-PGF)"/>
            <person name="Walter F."/>
            <person name="Albersmeier A."/>
            <person name="Kalinowski J."/>
            <person name="Ruckert C."/>
        </authorList>
    </citation>
    <scope>NUCLEOTIDE SEQUENCE</scope>
    <source>
        <strain evidence="1">KCTC 22164</strain>
    </source>
</reference>
<gene>
    <name evidence="1" type="ORF">GCM10007391_08370</name>
</gene>
<dbReference type="RefSeq" id="WP_189403852.1">
    <property type="nucleotide sequence ID" value="NZ_BMXP01000002.1"/>
</dbReference>
<dbReference type="Pfam" id="PF07277">
    <property type="entry name" value="SapC"/>
    <property type="match status" value="1"/>
</dbReference>
<dbReference type="InterPro" id="IPR010836">
    <property type="entry name" value="SapC"/>
</dbReference>
<dbReference type="EMBL" id="BMXP01000002">
    <property type="protein sequence ID" value="GGW78132.1"/>
    <property type="molecule type" value="Genomic_DNA"/>
</dbReference>
<accession>A0A918JGJ1</accession>
<dbReference type="AlphaFoldDB" id="A0A918JGJ1"/>
<protein>
    <submittedName>
        <fullName evidence="1">Peptidase</fullName>
    </submittedName>
</protein>
<comment type="caution">
    <text evidence="1">The sequence shown here is derived from an EMBL/GenBank/DDBJ whole genome shotgun (WGS) entry which is preliminary data.</text>
</comment>